<dbReference type="OrthoDB" id="7390084at2"/>
<name>A0A1S1HCX1_9SPHN</name>
<feature type="chain" id="PRO_5010170967" description="Lipoprotein" evidence="2">
    <location>
        <begin position="18"/>
        <end position="231"/>
    </location>
</feature>
<gene>
    <name evidence="3" type="ORF">BHE75_00291</name>
</gene>
<dbReference type="Proteomes" id="UP000179467">
    <property type="component" value="Unassembled WGS sequence"/>
</dbReference>
<dbReference type="AlphaFoldDB" id="A0A1S1HCX1"/>
<feature type="compositionally biased region" description="Basic and acidic residues" evidence="1">
    <location>
        <begin position="72"/>
        <end position="85"/>
    </location>
</feature>
<dbReference type="PROSITE" id="PS51257">
    <property type="entry name" value="PROKAR_LIPOPROTEIN"/>
    <property type="match status" value="1"/>
</dbReference>
<evidence type="ECO:0000256" key="2">
    <source>
        <dbReference type="SAM" id="SignalP"/>
    </source>
</evidence>
<dbReference type="EMBL" id="MIPT01000001">
    <property type="protein sequence ID" value="OHT18320.1"/>
    <property type="molecule type" value="Genomic_DNA"/>
</dbReference>
<feature type="signal peptide" evidence="2">
    <location>
        <begin position="1"/>
        <end position="17"/>
    </location>
</feature>
<evidence type="ECO:0008006" key="5">
    <source>
        <dbReference type="Google" id="ProtNLM"/>
    </source>
</evidence>
<dbReference type="RefSeq" id="WP_070931899.1">
    <property type="nucleotide sequence ID" value="NZ_MIPT01000001.1"/>
</dbReference>
<evidence type="ECO:0000313" key="3">
    <source>
        <dbReference type="EMBL" id="OHT18320.1"/>
    </source>
</evidence>
<comment type="caution">
    <text evidence="3">The sequence shown here is derived from an EMBL/GenBank/DDBJ whole genome shotgun (WGS) entry which is preliminary data.</text>
</comment>
<sequence>MKLARLAVAFLAPLLLAACVLQPGKFASALTVKADRSFTFAYKGEVIAIDPAEMMSSSLATSSSDDGDGEAAADRKAEKAKEARENEAKRKAIAEALMKEEGYRAVTYLGGGKYLIDYEISGKLDHGFVYPFNSDAEVLFPFIAIELRKDGLVRVSAPAFVGSTKKGGGAPGMPSSNDAVDGSFTLTTDAEITMHNNEAGAQPGPGGMKTLSWRVTPISKDAPTAALRLAR</sequence>
<organism evidence="3 4">
    <name type="scientific">Edaphosphingomonas haloaromaticamans</name>
    <dbReference type="NCBI Taxonomy" id="653954"/>
    <lineage>
        <taxon>Bacteria</taxon>
        <taxon>Pseudomonadati</taxon>
        <taxon>Pseudomonadota</taxon>
        <taxon>Alphaproteobacteria</taxon>
        <taxon>Sphingomonadales</taxon>
        <taxon>Rhizorhabdaceae</taxon>
        <taxon>Edaphosphingomonas</taxon>
    </lineage>
</organism>
<feature type="region of interest" description="Disordered" evidence="1">
    <location>
        <begin position="58"/>
        <end position="85"/>
    </location>
</feature>
<keyword evidence="4" id="KW-1185">Reference proteome</keyword>
<accession>A0A1S1HCX1</accession>
<reference evidence="3 4" key="1">
    <citation type="submission" date="2016-09" db="EMBL/GenBank/DDBJ databases">
        <title>Metabolic pathway, cell adaptation mechanisms and a novel monoxygenase revealed through proteogenomic-transcription analysis of a Sphingomonas haloaromaticamans strain degrading the fungicide ortho-phenylphenol.</title>
        <authorList>
            <person name="Perruchon C."/>
            <person name="Papadopoulou E.S."/>
            <person name="Rousidou C."/>
            <person name="Vasileiadis S."/>
            <person name="Tanou G."/>
            <person name="Amoutzias G."/>
            <person name="Molassiotis A."/>
            <person name="Karpouzas D.G."/>
        </authorList>
    </citation>
    <scope>NUCLEOTIDE SEQUENCE [LARGE SCALE GENOMIC DNA]</scope>
    <source>
        <strain evidence="3 4">P3</strain>
    </source>
</reference>
<protein>
    <recommendedName>
        <fullName evidence="5">Lipoprotein</fullName>
    </recommendedName>
</protein>
<evidence type="ECO:0000313" key="4">
    <source>
        <dbReference type="Proteomes" id="UP000179467"/>
    </source>
</evidence>
<proteinExistence type="predicted"/>
<evidence type="ECO:0000256" key="1">
    <source>
        <dbReference type="SAM" id="MobiDB-lite"/>
    </source>
</evidence>
<keyword evidence="2" id="KW-0732">Signal</keyword>